<dbReference type="SUPFAM" id="SSF55961">
    <property type="entry name" value="Bet v1-like"/>
    <property type="match status" value="1"/>
</dbReference>
<sequence length="167" mass="18749">MTGVVDEDWPTADLDTLRQLQVIAGAAKYPSYAERHFDVPVRQLWSVASDLERELPHIVSGLRSFTILESGGDRHSGRAVSVIGHRERFEVVLRPGWCLMQGRVLTSGMAAVPEGEGSRFAFYSSARFPGGQVVDRVRRLRAEHRFGKLFDRLQQRVAARSFPDIAE</sequence>
<proteinExistence type="predicted"/>
<evidence type="ECO:0000313" key="1">
    <source>
        <dbReference type="EMBL" id="MCT2589302.1"/>
    </source>
</evidence>
<keyword evidence="2" id="KW-1185">Reference proteome</keyword>
<name>A0ABT2JN39_9ACTN</name>
<organism evidence="1 2">
    <name type="scientific">Streptomyces gossypii</name>
    <dbReference type="NCBI Taxonomy" id="2883101"/>
    <lineage>
        <taxon>Bacteria</taxon>
        <taxon>Bacillati</taxon>
        <taxon>Actinomycetota</taxon>
        <taxon>Actinomycetes</taxon>
        <taxon>Kitasatosporales</taxon>
        <taxon>Streptomycetaceae</taxon>
        <taxon>Streptomyces</taxon>
    </lineage>
</organism>
<gene>
    <name evidence="1" type="ORF">LHJ74_05030</name>
</gene>
<comment type="caution">
    <text evidence="1">The sequence shown here is derived from an EMBL/GenBank/DDBJ whole genome shotgun (WGS) entry which is preliminary data.</text>
</comment>
<reference evidence="1 2" key="1">
    <citation type="submission" date="2021-10" db="EMBL/GenBank/DDBJ databases">
        <title>Streptomyces gossypii sp. nov., isolated from soil collected from cotton field.</title>
        <authorList>
            <person name="Ge X."/>
            <person name="Chen X."/>
            <person name="Liu W."/>
        </authorList>
    </citation>
    <scope>NUCLEOTIDE SEQUENCE [LARGE SCALE GENOMIC DNA]</scope>
    <source>
        <strain evidence="1 2">N2-109</strain>
    </source>
</reference>
<dbReference type="Proteomes" id="UP001156389">
    <property type="component" value="Unassembled WGS sequence"/>
</dbReference>
<dbReference type="EMBL" id="JAJAGO010000002">
    <property type="protein sequence ID" value="MCT2589302.1"/>
    <property type="molecule type" value="Genomic_DNA"/>
</dbReference>
<protein>
    <submittedName>
        <fullName evidence="1">Uncharacterized protein</fullName>
    </submittedName>
</protein>
<accession>A0ABT2JN39</accession>
<dbReference type="RefSeq" id="WP_260216280.1">
    <property type="nucleotide sequence ID" value="NZ_JAJAGO010000002.1"/>
</dbReference>
<evidence type="ECO:0000313" key="2">
    <source>
        <dbReference type="Proteomes" id="UP001156389"/>
    </source>
</evidence>